<feature type="transmembrane region" description="Helical" evidence="1">
    <location>
        <begin position="217"/>
        <end position="242"/>
    </location>
</feature>
<feature type="transmembrane region" description="Helical" evidence="1">
    <location>
        <begin position="121"/>
        <end position="139"/>
    </location>
</feature>
<feature type="transmembrane region" description="Helical" evidence="1">
    <location>
        <begin position="151"/>
        <end position="169"/>
    </location>
</feature>
<dbReference type="EMBL" id="CP024201">
    <property type="protein sequence ID" value="ATQ43747.1"/>
    <property type="molecule type" value="Genomic_DNA"/>
</dbReference>
<sequence length="291" mass="29797">MIWIPITVLAAAFQVARNAAQRSLLTGAGPWGATLVRFLFGLPFSLAFVAIALMVTPVSPHPSWAFLGWSALGGGMQIGATAALLVSMHRSSFALGAAFQQSGLPFAAILGFLLFGDHLSGPAWGGLALATGGLIALSWPRGEGKHDWTAAGLGTLSGFCFAVSANAFRQASLALDSANPIPAALITVAVVQALQSIALTTWLIFRDRASLGAALRSWRVSLGAGFFGAAASAGWFVALALAPAGPVRAVGVVEMPIAALAGRRLFAERLGLRQWIAGAVTAVGVILTALG</sequence>
<evidence type="ECO:0000256" key="1">
    <source>
        <dbReference type="SAM" id="Phobius"/>
    </source>
</evidence>
<dbReference type="AlphaFoldDB" id="A0A2D2B0N8"/>
<dbReference type="KEGG" id="cmb:CSW64_15775"/>
<keyword evidence="1" id="KW-0472">Membrane</keyword>
<evidence type="ECO:0000313" key="3">
    <source>
        <dbReference type="Proteomes" id="UP000228945"/>
    </source>
</evidence>
<proteinExistence type="predicted"/>
<feature type="transmembrane region" description="Helical" evidence="1">
    <location>
        <begin position="38"/>
        <end position="58"/>
    </location>
</feature>
<evidence type="ECO:0000313" key="2">
    <source>
        <dbReference type="EMBL" id="ATQ43747.1"/>
    </source>
</evidence>
<keyword evidence="3" id="KW-1185">Reference proteome</keyword>
<organism evidence="2 3">
    <name type="scientific">Caulobacter mirabilis</name>
    <dbReference type="NCBI Taxonomy" id="69666"/>
    <lineage>
        <taxon>Bacteria</taxon>
        <taxon>Pseudomonadati</taxon>
        <taxon>Pseudomonadota</taxon>
        <taxon>Alphaproteobacteria</taxon>
        <taxon>Caulobacterales</taxon>
        <taxon>Caulobacteraceae</taxon>
        <taxon>Caulobacter</taxon>
    </lineage>
</organism>
<feature type="transmembrane region" description="Helical" evidence="1">
    <location>
        <begin position="181"/>
        <end position="205"/>
    </location>
</feature>
<dbReference type="RefSeq" id="WP_099622996.1">
    <property type="nucleotide sequence ID" value="NZ_CP024201.1"/>
</dbReference>
<feature type="transmembrane region" description="Helical" evidence="1">
    <location>
        <begin position="272"/>
        <end position="290"/>
    </location>
</feature>
<feature type="transmembrane region" description="Helical" evidence="1">
    <location>
        <begin position="64"/>
        <end position="86"/>
    </location>
</feature>
<accession>A0A2D2B0N8</accession>
<feature type="transmembrane region" description="Helical" evidence="1">
    <location>
        <begin position="93"/>
        <end position="115"/>
    </location>
</feature>
<reference evidence="2 3" key="1">
    <citation type="submission" date="2017-10" db="EMBL/GenBank/DDBJ databases">
        <title>Genome sequence of Caulobacter mirabilis FWC38.</title>
        <authorList>
            <person name="Fiebig A."/>
            <person name="Crosson S."/>
        </authorList>
    </citation>
    <scope>NUCLEOTIDE SEQUENCE [LARGE SCALE GENOMIC DNA]</scope>
    <source>
        <strain evidence="2 3">FWC 38</strain>
    </source>
</reference>
<name>A0A2D2B0N8_9CAUL</name>
<dbReference type="InterPro" id="IPR037185">
    <property type="entry name" value="EmrE-like"/>
</dbReference>
<protein>
    <submittedName>
        <fullName evidence="2">Multidrug transporter</fullName>
    </submittedName>
</protein>
<dbReference type="Proteomes" id="UP000228945">
    <property type="component" value="Chromosome"/>
</dbReference>
<dbReference type="OrthoDB" id="5243804at2"/>
<dbReference type="SUPFAM" id="SSF103481">
    <property type="entry name" value="Multidrug resistance efflux transporter EmrE"/>
    <property type="match status" value="2"/>
</dbReference>
<keyword evidence="1" id="KW-1133">Transmembrane helix</keyword>
<keyword evidence="1" id="KW-0812">Transmembrane</keyword>
<gene>
    <name evidence="2" type="ORF">CSW64_15775</name>
</gene>